<dbReference type="InterPro" id="IPR015919">
    <property type="entry name" value="Cadherin-like_sf"/>
</dbReference>
<evidence type="ECO:0000259" key="13">
    <source>
        <dbReference type="PROSITE" id="PS50268"/>
    </source>
</evidence>
<dbReference type="FunFam" id="2.60.40.60:FF:000104">
    <property type="entry name" value="cadherin-23 isoform X1"/>
    <property type="match status" value="1"/>
</dbReference>
<dbReference type="GO" id="GO:0007156">
    <property type="term" value="P:homophilic cell adhesion via plasma membrane adhesion molecules"/>
    <property type="evidence" value="ECO:0007669"/>
    <property type="project" value="InterPro"/>
</dbReference>
<feature type="domain" description="Cadherin" evidence="13">
    <location>
        <begin position="463"/>
        <end position="550"/>
    </location>
</feature>
<evidence type="ECO:0000256" key="12">
    <source>
        <dbReference type="PROSITE-ProRule" id="PRU00043"/>
    </source>
</evidence>
<dbReference type="CDD" id="cd11304">
    <property type="entry name" value="Cadherin_repeat"/>
    <property type="match status" value="10"/>
</dbReference>
<proteinExistence type="predicted"/>
<name>A0A2G8KST8_STIJA</name>
<feature type="domain" description="Cadherin" evidence="13">
    <location>
        <begin position="654"/>
        <end position="760"/>
    </location>
</feature>
<keyword evidence="4" id="KW-0732">Signal</keyword>
<keyword evidence="7" id="KW-0130">Cell adhesion</keyword>
<feature type="non-terminal residue" evidence="14">
    <location>
        <position position="1303"/>
    </location>
</feature>
<evidence type="ECO:0000256" key="8">
    <source>
        <dbReference type="ARBA" id="ARBA00022989"/>
    </source>
</evidence>
<feature type="domain" description="Cadherin" evidence="13">
    <location>
        <begin position="236"/>
        <end position="344"/>
    </location>
</feature>
<evidence type="ECO:0000256" key="7">
    <source>
        <dbReference type="ARBA" id="ARBA00022889"/>
    </source>
</evidence>
<evidence type="ECO:0000313" key="14">
    <source>
        <dbReference type="EMBL" id="PIK51025.1"/>
    </source>
</evidence>
<keyword evidence="2" id="KW-0245">EGF-like domain</keyword>
<dbReference type="FunFam" id="2.60.40.60:FF:000013">
    <property type="entry name" value="Cadherin EGF LAG seven-pass G-type receptor"/>
    <property type="match status" value="1"/>
</dbReference>
<accession>A0A2G8KST8</accession>
<evidence type="ECO:0000256" key="9">
    <source>
        <dbReference type="ARBA" id="ARBA00023136"/>
    </source>
</evidence>
<keyword evidence="3" id="KW-0812">Transmembrane</keyword>
<gene>
    <name evidence="14" type="ORF">BSL78_12105</name>
</gene>
<evidence type="ECO:0000256" key="11">
    <source>
        <dbReference type="ARBA" id="ARBA00023180"/>
    </source>
</evidence>
<dbReference type="PRINTS" id="PR00205">
    <property type="entry name" value="CADHERIN"/>
</dbReference>
<keyword evidence="6 12" id="KW-0106">Calcium</keyword>
<feature type="domain" description="Cadherin" evidence="13">
    <location>
        <begin position="982"/>
        <end position="1078"/>
    </location>
</feature>
<comment type="caution">
    <text evidence="14">The sequence shown here is derived from an EMBL/GenBank/DDBJ whole genome shotgun (WGS) entry which is preliminary data.</text>
</comment>
<dbReference type="SMART" id="SM00112">
    <property type="entry name" value="CA"/>
    <property type="match status" value="11"/>
</dbReference>
<evidence type="ECO:0000256" key="3">
    <source>
        <dbReference type="ARBA" id="ARBA00022692"/>
    </source>
</evidence>
<dbReference type="PANTHER" id="PTHR24026">
    <property type="entry name" value="FAT ATYPICAL CADHERIN-RELATED"/>
    <property type="match status" value="1"/>
</dbReference>
<dbReference type="SUPFAM" id="SSF49313">
    <property type="entry name" value="Cadherin-like"/>
    <property type="match status" value="12"/>
</dbReference>
<feature type="domain" description="Cadherin" evidence="13">
    <location>
        <begin position="761"/>
        <end position="866"/>
    </location>
</feature>
<keyword evidence="9" id="KW-0472">Membrane</keyword>
<dbReference type="EMBL" id="MRZV01000394">
    <property type="protein sequence ID" value="PIK51025.1"/>
    <property type="molecule type" value="Genomic_DNA"/>
</dbReference>
<dbReference type="GO" id="GO:0005886">
    <property type="term" value="C:plasma membrane"/>
    <property type="evidence" value="ECO:0007669"/>
    <property type="project" value="InterPro"/>
</dbReference>
<dbReference type="OrthoDB" id="6510378at2759"/>
<comment type="subcellular location">
    <subcellularLocation>
        <location evidence="1">Membrane</location>
        <topology evidence="1">Single-pass membrane protein</topology>
    </subcellularLocation>
</comment>
<feature type="domain" description="Cadherin" evidence="13">
    <location>
        <begin position="16"/>
        <end position="128"/>
    </location>
</feature>
<dbReference type="Gene3D" id="2.60.40.60">
    <property type="entry name" value="Cadherins"/>
    <property type="match status" value="12"/>
</dbReference>
<evidence type="ECO:0000256" key="1">
    <source>
        <dbReference type="ARBA" id="ARBA00004167"/>
    </source>
</evidence>
<evidence type="ECO:0000256" key="4">
    <source>
        <dbReference type="ARBA" id="ARBA00022729"/>
    </source>
</evidence>
<dbReference type="PANTHER" id="PTHR24026:SF133">
    <property type="entry name" value="CADHERIN-RELATED FAMILY MEMBER 2"/>
    <property type="match status" value="1"/>
</dbReference>
<feature type="domain" description="Cadherin" evidence="13">
    <location>
        <begin position="874"/>
        <end position="971"/>
    </location>
</feature>
<evidence type="ECO:0000256" key="5">
    <source>
        <dbReference type="ARBA" id="ARBA00022737"/>
    </source>
</evidence>
<dbReference type="PROSITE" id="PS00232">
    <property type="entry name" value="CADHERIN_1"/>
    <property type="match status" value="6"/>
</dbReference>
<dbReference type="InterPro" id="IPR002126">
    <property type="entry name" value="Cadherin-like_dom"/>
</dbReference>
<feature type="domain" description="Cadherin" evidence="13">
    <location>
        <begin position="551"/>
        <end position="653"/>
    </location>
</feature>
<evidence type="ECO:0000256" key="2">
    <source>
        <dbReference type="ARBA" id="ARBA00022536"/>
    </source>
</evidence>
<evidence type="ECO:0000313" key="15">
    <source>
        <dbReference type="Proteomes" id="UP000230750"/>
    </source>
</evidence>
<dbReference type="STRING" id="307972.A0A2G8KST8"/>
<dbReference type="Pfam" id="PF00028">
    <property type="entry name" value="Cadherin"/>
    <property type="match status" value="10"/>
</dbReference>
<protein>
    <submittedName>
        <fullName evidence="14">Putative cadherin-23</fullName>
    </submittedName>
</protein>
<feature type="domain" description="Cadherin" evidence="13">
    <location>
        <begin position="129"/>
        <end position="235"/>
    </location>
</feature>
<dbReference type="InterPro" id="IPR020894">
    <property type="entry name" value="Cadherin_CS"/>
</dbReference>
<dbReference type="FunFam" id="2.60.40.60:FF:000020">
    <property type="entry name" value="Dachsous cadherin-related 1b"/>
    <property type="match status" value="1"/>
</dbReference>
<evidence type="ECO:0000256" key="10">
    <source>
        <dbReference type="ARBA" id="ARBA00023157"/>
    </source>
</evidence>
<dbReference type="Proteomes" id="UP000230750">
    <property type="component" value="Unassembled WGS sequence"/>
</dbReference>
<keyword evidence="15" id="KW-1185">Reference proteome</keyword>
<keyword evidence="8" id="KW-1133">Transmembrane helix</keyword>
<dbReference type="GO" id="GO:0005509">
    <property type="term" value="F:calcium ion binding"/>
    <property type="evidence" value="ECO:0007669"/>
    <property type="project" value="UniProtKB-UniRule"/>
</dbReference>
<evidence type="ECO:0000256" key="6">
    <source>
        <dbReference type="ARBA" id="ARBA00022837"/>
    </source>
</evidence>
<reference evidence="14 15" key="1">
    <citation type="journal article" date="2017" name="PLoS Biol.">
        <title>The sea cucumber genome provides insights into morphological evolution and visceral regeneration.</title>
        <authorList>
            <person name="Zhang X."/>
            <person name="Sun L."/>
            <person name="Yuan J."/>
            <person name="Sun Y."/>
            <person name="Gao Y."/>
            <person name="Zhang L."/>
            <person name="Li S."/>
            <person name="Dai H."/>
            <person name="Hamel J.F."/>
            <person name="Liu C."/>
            <person name="Yu Y."/>
            <person name="Liu S."/>
            <person name="Lin W."/>
            <person name="Guo K."/>
            <person name="Jin S."/>
            <person name="Xu P."/>
            <person name="Storey K.B."/>
            <person name="Huan P."/>
            <person name="Zhang T."/>
            <person name="Zhou Y."/>
            <person name="Zhang J."/>
            <person name="Lin C."/>
            <person name="Li X."/>
            <person name="Xing L."/>
            <person name="Huo D."/>
            <person name="Sun M."/>
            <person name="Wang L."/>
            <person name="Mercier A."/>
            <person name="Li F."/>
            <person name="Yang H."/>
            <person name="Xiang J."/>
        </authorList>
    </citation>
    <scope>NUCLEOTIDE SEQUENCE [LARGE SCALE GENOMIC DNA]</scope>
    <source>
        <strain evidence="14">Shaxun</strain>
        <tissue evidence="14">Muscle</tissue>
    </source>
</reference>
<feature type="domain" description="Cadherin" evidence="13">
    <location>
        <begin position="345"/>
        <end position="441"/>
    </location>
</feature>
<sequence>MFVTDINDNDPYFENLPTRLEPSLQENTTVGSVVLTITMDDVDADTNGQVDANLVEVTNVFCELDAFSVEEISTNVYQLKLAEELNYDLQSEYTVCLQATDRGVPSLSSDVSRVIIPIEDVQNLSPIFLNQPYDKSIPEDLAVGEFVIRVTAQDGDRGVPLPNAIRYDMDSEKFEINSTTGDVTVKAGLDREDVAQYTLVVNATEIDSTQPESQIKQQTDIFITISDVDDNMPEFDTTSATATVAENAAVNSALNMELNVVDEDSPENADITLSLSQPFDVFKLQTNTFTSSGRVDVRVMDSSYLDYEMRDEIIFQVIATSGSFESTANVTVTITDENDNTPNFTKTEYIGSFKEDVSSGEFILDVQADDADGDTLVYFTSAAEFDVDSSNGRITTAVSDFDAEIRTQYTFTVIASDGRGRSSAVLVNLECTDVNDRAPEFQRSELQLYEDEFDSLTEPENVIGNVLAIDLDASPPNNVITYSIDSGNDQDKFRIDNVTGDIYFAAPVDYEMDQAFTLIILAEDNGTPSLSDSATVTVNIVDINDNDPEFQQTFYSFDIGEDAVNGAIVGQVKATDKDSSYNGEVDYFIRSGSLDDFFITKDGNISVSGNLDRDVVANYSLEIVASDRGTPLREDSCQVTITVTDVNNKPPTFEPDSYVGSVDEDANPGAEILTVSAIDTDDDSNLIFSIESIDPNVTEQFKIGETSGIITVGKELDYETYQTYQLLVNVEDLNTVSGVDQDTATVTINIGDVNDNSPVFENVPYEFSVEEESTSGTVISTDVSAVDMDEGINADIKYRLEDDAEGKLRIDEVTGALVVIDRIDREDIGDLLTIVIIAEDGGLPTRNATIQANIKILDINDNTPEFNENLCADIEVSEGVIEGTATGCTVSATDRDSEWGEITYSIQGGNTLQWFQINNKTGEITVGPVSPDREVADEVILNINAADPGSRTATQDVTITILDVNDEAPEFTVFSNDIVTTESTRADITLTTVIAEDGDKANTNASTVRYEIIAGNKEGLFKLDAETGKLDTKESLQTAAGIYTLSIRAYDLGSPRMQSNPRDMTITVQDINDNTPVFVFPNPDPDNMTIVNIRELTLEPDHKSETELSALVNLRFMLDIIDTPPYFWDPNEEGSEPMVTQLEITENNQGEVGQIDLATERDDSQDVYYFIVDGNEDGLFSINKTTGVIVANEVLSNNDGNNLYELIIKATNDSNFEPESRRRRATTAAYNPALDPSLLTVIITVVDTNDNPPEFTQDLYTAGVLYTVDFDVSVLQVSVTDFDTDEENRRVGFYIESQRRITP</sequence>
<dbReference type="FunFam" id="2.60.40.60:FF:000024">
    <property type="entry name" value="FAT atypical cadherin 3"/>
    <property type="match status" value="1"/>
</dbReference>
<feature type="domain" description="Cadherin" evidence="13">
    <location>
        <begin position="1158"/>
        <end position="1255"/>
    </location>
</feature>
<keyword evidence="10" id="KW-1015">Disulfide bond</keyword>
<organism evidence="14 15">
    <name type="scientific">Stichopus japonicus</name>
    <name type="common">Sea cucumber</name>
    <dbReference type="NCBI Taxonomy" id="307972"/>
    <lineage>
        <taxon>Eukaryota</taxon>
        <taxon>Metazoa</taxon>
        <taxon>Echinodermata</taxon>
        <taxon>Eleutherozoa</taxon>
        <taxon>Echinozoa</taxon>
        <taxon>Holothuroidea</taxon>
        <taxon>Aspidochirotacea</taxon>
        <taxon>Aspidochirotida</taxon>
        <taxon>Stichopodidae</taxon>
        <taxon>Apostichopus</taxon>
    </lineage>
</organism>
<dbReference type="PROSITE" id="PS50268">
    <property type="entry name" value="CADHERIN_2"/>
    <property type="match status" value="11"/>
</dbReference>
<keyword evidence="5" id="KW-0677">Repeat</keyword>
<keyword evidence="11" id="KW-0325">Glycoprotein</keyword>